<protein>
    <recommendedName>
        <fullName evidence="3 8">Ubiquitin-like protein ATG12</fullName>
    </recommendedName>
</protein>
<dbReference type="Gene3D" id="3.10.20.90">
    <property type="entry name" value="Phosphatidylinositol 3-kinase Catalytic Subunit, Chain A, domain 1"/>
    <property type="match status" value="1"/>
</dbReference>
<dbReference type="KEGG" id="ncs:NCAS_0H01460"/>
<dbReference type="SUPFAM" id="SSF54236">
    <property type="entry name" value="Ubiquitin-like"/>
    <property type="match status" value="1"/>
</dbReference>
<sequence length="180" mass="19959">MSRLLESEASSGSSGTDSDNSKVLDSHTPDNSVSRGQNNEIPSLALRNRLELYSRRLSQLGLEETPQIPLETDNTSLSQAEKEKIKNEEGPDVNSFKVKIKFQPIGSVPQIKPPVCKISATQSFSSIISFLRKRLRMENVYCYVNSSFAPTPQQNVGDLWTQFKVNDELIISYCGAVAFG</sequence>
<dbReference type="GO" id="GO:0008047">
    <property type="term" value="F:enzyme activator activity"/>
    <property type="evidence" value="ECO:0007669"/>
    <property type="project" value="EnsemblFungi"/>
</dbReference>
<evidence type="ECO:0000256" key="8">
    <source>
        <dbReference type="RuleBase" id="RU361201"/>
    </source>
</evidence>
<keyword evidence="6 8" id="KW-0653">Protein transport</keyword>
<evidence type="ECO:0000256" key="9">
    <source>
        <dbReference type="SAM" id="MobiDB-lite"/>
    </source>
</evidence>
<dbReference type="GO" id="GO:0032258">
    <property type="term" value="P:cytoplasm to vacuole targeting by the Cvt pathway"/>
    <property type="evidence" value="ECO:0007669"/>
    <property type="project" value="EnsemblFungi"/>
</dbReference>
<organism evidence="10 11">
    <name type="scientific">Naumovozyma castellii</name>
    <name type="common">Yeast</name>
    <name type="synonym">Saccharomyces castellii</name>
    <dbReference type="NCBI Taxonomy" id="27288"/>
    <lineage>
        <taxon>Eukaryota</taxon>
        <taxon>Fungi</taxon>
        <taxon>Dikarya</taxon>
        <taxon>Ascomycota</taxon>
        <taxon>Saccharomycotina</taxon>
        <taxon>Saccharomycetes</taxon>
        <taxon>Saccharomycetales</taxon>
        <taxon>Saccharomycetaceae</taxon>
        <taxon>Naumovozyma</taxon>
    </lineage>
</organism>
<reference key="2">
    <citation type="submission" date="2011-08" db="EMBL/GenBank/DDBJ databases">
        <title>Genome sequence of Naumovozyma castellii.</title>
        <authorList>
            <person name="Gordon J.L."/>
            <person name="Armisen D."/>
            <person name="Proux-Wera E."/>
            <person name="OhEigeartaigh S.S."/>
            <person name="Byrne K.P."/>
            <person name="Wolfe K.H."/>
        </authorList>
    </citation>
    <scope>NUCLEOTIDE SEQUENCE</scope>
    <source>
        <strain>Type strain:CBS 4309</strain>
    </source>
</reference>
<dbReference type="EMBL" id="HE576759">
    <property type="protein sequence ID" value="CCC71456.1"/>
    <property type="molecule type" value="Genomic_DNA"/>
</dbReference>
<name>G0VIX9_NAUCA</name>
<dbReference type="CDD" id="cd01612">
    <property type="entry name" value="Ubl_ATG12"/>
    <property type="match status" value="1"/>
</dbReference>
<dbReference type="Proteomes" id="UP000001640">
    <property type="component" value="Chromosome 8"/>
</dbReference>
<feature type="compositionally biased region" description="Polar residues" evidence="9">
    <location>
        <begin position="29"/>
        <end position="41"/>
    </location>
</feature>
<keyword evidence="11" id="KW-1185">Reference proteome</keyword>
<reference evidence="10 11" key="1">
    <citation type="journal article" date="2011" name="Proc. Natl. Acad. Sci. U.S.A.">
        <title>Evolutionary erosion of yeast sex chromosomes by mating-type switching accidents.</title>
        <authorList>
            <person name="Gordon J.L."/>
            <person name="Armisen D."/>
            <person name="Proux-Wera E."/>
            <person name="Oheigeartaigh S.S."/>
            <person name="Byrne K.P."/>
            <person name="Wolfe K.H."/>
        </authorList>
    </citation>
    <scope>NUCLEOTIDE SEQUENCE [LARGE SCALE GENOMIC DNA]</scope>
    <source>
        <strain evidence="11">ATCC 76901 / BCRC 22586 / CBS 4309 / NBRC 1992 / NRRL Y-12630</strain>
    </source>
</reference>
<keyword evidence="4 8" id="KW-1017">Isopeptide bond</keyword>
<dbReference type="OrthoDB" id="10003551at2759"/>
<dbReference type="GO" id="GO:0000421">
    <property type="term" value="C:autophagosome membrane"/>
    <property type="evidence" value="ECO:0007669"/>
    <property type="project" value="TreeGrafter"/>
</dbReference>
<dbReference type="HOGENOM" id="CLU_106795_0_0_1"/>
<evidence type="ECO:0000256" key="3">
    <source>
        <dbReference type="ARBA" id="ARBA00015875"/>
    </source>
</evidence>
<keyword evidence="7 8" id="KW-0072">Autophagy</keyword>
<dbReference type="GO" id="GO:0000045">
    <property type="term" value="P:autophagosome assembly"/>
    <property type="evidence" value="ECO:0007669"/>
    <property type="project" value="EnsemblFungi"/>
</dbReference>
<dbReference type="GO" id="GO:0097352">
    <property type="term" value="P:autophagosome maturation"/>
    <property type="evidence" value="ECO:0007669"/>
    <property type="project" value="TreeGrafter"/>
</dbReference>
<dbReference type="GO" id="GO:0034727">
    <property type="term" value="P:piecemeal microautophagy of the nucleus"/>
    <property type="evidence" value="ECO:0007669"/>
    <property type="project" value="EnsemblFungi"/>
</dbReference>
<dbReference type="InterPro" id="IPR007242">
    <property type="entry name" value="Atg12"/>
</dbReference>
<dbReference type="FunCoup" id="G0VIX9">
    <property type="interactions" value="198"/>
</dbReference>
<proteinExistence type="inferred from homology"/>
<dbReference type="GO" id="GO:0034045">
    <property type="term" value="C:phagophore assembly site membrane"/>
    <property type="evidence" value="ECO:0007669"/>
    <property type="project" value="UniProtKB-SubCell"/>
</dbReference>
<evidence type="ECO:0000313" key="11">
    <source>
        <dbReference type="Proteomes" id="UP000001640"/>
    </source>
</evidence>
<comment type="similarity">
    <text evidence="2 8">Belongs to the ATG12 family.</text>
</comment>
<comment type="function">
    <text evidence="8">Ubiquitin-like protein involved in cytoplasm to vacuole transport (Cvt), autophagy vesicles formation, mitophagy, and nucleophagy.</text>
</comment>
<feature type="compositionally biased region" description="Basic and acidic residues" evidence="9">
    <location>
        <begin position="19"/>
        <end position="28"/>
    </location>
</feature>
<evidence type="ECO:0000256" key="6">
    <source>
        <dbReference type="ARBA" id="ARBA00022927"/>
    </source>
</evidence>
<feature type="region of interest" description="Disordered" evidence="9">
    <location>
        <begin position="64"/>
        <end position="88"/>
    </location>
</feature>
<dbReference type="GO" id="GO:0019776">
    <property type="term" value="F:Atg8-family ligase activity"/>
    <property type="evidence" value="ECO:0007669"/>
    <property type="project" value="EnsemblFungi"/>
</dbReference>
<dbReference type="PANTHER" id="PTHR13385:SF0">
    <property type="entry name" value="UBIQUITIN-LIKE PROTEIN ATG12"/>
    <property type="match status" value="1"/>
</dbReference>
<evidence type="ECO:0000256" key="7">
    <source>
        <dbReference type="ARBA" id="ARBA00023006"/>
    </source>
</evidence>
<dbReference type="STRING" id="1064592.G0VIX9"/>
<dbReference type="GeneID" id="96905135"/>
<dbReference type="RefSeq" id="XP_003677805.1">
    <property type="nucleotide sequence ID" value="XM_003677757.1"/>
</dbReference>
<comment type="subunit">
    <text evidence="8">Forms a conjugate with ATG5.</text>
</comment>
<feature type="region of interest" description="Disordered" evidence="9">
    <location>
        <begin position="1"/>
        <end position="41"/>
    </location>
</feature>
<evidence type="ECO:0000256" key="5">
    <source>
        <dbReference type="ARBA" id="ARBA00022786"/>
    </source>
</evidence>
<dbReference type="GO" id="GO:0031386">
    <property type="term" value="F:protein tag activity"/>
    <property type="evidence" value="ECO:0007669"/>
    <property type="project" value="EnsemblFungi"/>
</dbReference>
<keyword evidence="8" id="KW-0813">Transport</keyword>
<keyword evidence="8" id="KW-0472">Membrane</keyword>
<dbReference type="GO" id="GO:0034274">
    <property type="term" value="C:Atg12-Atg5-Atg16 complex"/>
    <property type="evidence" value="ECO:0007669"/>
    <property type="project" value="EnsemblFungi"/>
</dbReference>
<dbReference type="AlphaFoldDB" id="G0VIX9"/>
<keyword evidence="5 8" id="KW-0833">Ubl conjugation pathway</keyword>
<dbReference type="InterPro" id="IPR029071">
    <property type="entry name" value="Ubiquitin-like_domsf"/>
</dbReference>
<dbReference type="PANTHER" id="PTHR13385">
    <property type="entry name" value="AUTOPHAGY PROTEIN 12"/>
    <property type="match status" value="1"/>
</dbReference>
<dbReference type="Pfam" id="PF04110">
    <property type="entry name" value="APG12"/>
    <property type="match status" value="1"/>
</dbReference>
<evidence type="ECO:0000313" key="10">
    <source>
        <dbReference type="EMBL" id="CCC71456.1"/>
    </source>
</evidence>
<evidence type="ECO:0000256" key="4">
    <source>
        <dbReference type="ARBA" id="ARBA00022499"/>
    </source>
</evidence>
<evidence type="ECO:0000256" key="2">
    <source>
        <dbReference type="ARBA" id="ARBA00007778"/>
    </source>
</evidence>
<accession>G0VIX9</accession>
<comment type="subcellular location">
    <subcellularLocation>
        <location evidence="1 8">Preautophagosomal structure membrane</location>
        <topology evidence="1 8">Peripheral membrane protein</topology>
    </subcellularLocation>
</comment>
<dbReference type="eggNOG" id="KOG3439">
    <property type="taxonomic scope" value="Eukaryota"/>
</dbReference>
<gene>
    <name evidence="10" type="primary">NCAS0H01460</name>
    <name evidence="10" type="ordered locus">NCAS_0H01460</name>
</gene>
<dbReference type="GO" id="GO:0005829">
    <property type="term" value="C:cytosol"/>
    <property type="evidence" value="ECO:0007669"/>
    <property type="project" value="EnsemblFungi"/>
</dbReference>
<dbReference type="OMA" id="NIGELWM"/>
<evidence type="ECO:0000256" key="1">
    <source>
        <dbReference type="ARBA" id="ARBA00004623"/>
    </source>
</evidence>
<feature type="compositionally biased region" description="Low complexity" evidence="9">
    <location>
        <begin position="1"/>
        <end position="18"/>
    </location>
</feature>
<dbReference type="InParanoid" id="G0VIX9"/>
<dbReference type="GO" id="GO:0061723">
    <property type="term" value="P:glycophagy"/>
    <property type="evidence" value="ECO:0007669"/>
    <property type="project" value="TreeGrafter"/>
</dbReference>
<dbReference type="GO" id="GO:0000422">
    <property type="term" value="P:autophagy of mitochondrion"/>
    <property type="evidence" value="ECO:0007669"/>
    <property type="project" value="EnsemblFungi"/>
</dbReference>